<evidence type="ECO:0000313" key="3">
    <source>
        <dbReference type="Proteomes" id="UP000054270"/>
    </source>
</evidence>
<sequence>MPPTGLVPNSSTPGQHSRSPAADELDYKLTARQQQRAQSRHPAIHIVTRRALLLAVAYLPRTAAPQRPPSHPETPKRRCAVDDIDTRDARSPLAALPLSTCRARCFLAVPDPICPQSRHRAALPSTMSAPVQQRLLGCAVMTRQPGRFRSAAGAYRSAPTLRDFSPSNEPLCGLTHARVKAPLTAANVFALVISAEQDMRVDMHPRHSRAPGGLNHKGARFTHRTDSMRACTCIPCIPARSRPPSTAPHL</sequence>
<feature type="compositionally biased region" description="Polar residues" evidence="1">
    <location>
        <begin position="7"/>
        <end position="18"/>
    </location>
</feature>
<proteinExistence type="predicted"/>
<protein>
    <submittedName>
        <fullName evidence="2">Uncharacterized protein</fullName>
    </submittedName>
</protein>
<name>A0A0D2PA38_HYPSF</name>
<reference evidence="3" key="1">
    <citation type="submission" date="2014-04" db="EMBL/GenBank/DDBJ databases">
        <title>Evolutionary Origins and Diversification of the Mycorrhizal Mutualists.</title>
        <authorList>
            <consortium name="DOE Joint Genome Institute"/>
            <consortium name="Mycorrhizal Genomics Consortium"/>
            <person name="Kohler A."/>
            <person name="Kuo A."/>
            <person name="Nagy L.G."/>
            <person name="Floudas D."/>
            <person name="Copeland A."/>
            <person name="Barry K.W."/>
            <person name="Cichocki N."/>
            <person name="Veneault-Fourrey C."/>
            <person name="LaButti K."/>
            <person name="Lindquist E.A."/>
            <person name="Lipzen A."/>
            <person name="Lundell T."/>
            <person name="Morin E."/>
            <person name="Murat C."/>
            <person name="Riley R."/>
            <person name="Ohm R."/>
            <person name="Sun H."/>
            <person name="Tunlid A."/>
            <person name="Henrissat B."/>
            <person name="Grigoriev I.V."/>
            <person name="Hibbett D.S."/>
            <person name="Martin F."/>
        </authorList>
    </citation>
    <scope>NUCLEOTIDE SEQUENCE [LARGE SCALE GENOMIC DNA]</scope>
    <source>
        <strain evidence="3">FD-334 SS-4</strain>
    </source>
</reference>
<evidence type="ECO:0000313" key="2">
    <source>
        <dbReference type="EMBL" id="KJA25486.1"/>
    </source>
</evidence>
<dbReference type="Proteomes" id="UP000054270">
    <property type="component" value="Unassembled WGS sequence"/>
</dbReference>
<evidence type="ECO:0000256" key="1">
    <source>
        <dbReference type="SAM" id="MobiDB-lite"/>
    </source>
</evidence>
<accession>A0A0D2PA38</accession>
<organism evidence="2 3">
    <name type="scientific">Hypholoma sublateritium (strain FD-334 SS-4)</name>
    <dbReference type="NCBI Taxonomy" id="945553"/>
    <lineage>
        <taxon>Eukaryota</taxon>
        <taxon>Fungi</taxon>
        <taxon>Dikarya</taxon>
        <taxon>Basidiomycota</taxon>
        <taxon>Agaricomycotina</taxon>
        <taxon>Agaricomycetes</taxon>
        <taxon>Agaricomycetidae</taxon>
        <taxon>Agaricales</taxon>
        <taxon>Agaricineae</taxon>
        <taxon>Strophariaceae</taxon>
        <taxon>Hypholoma</taxon>
    </lineage>
</organism>
<gene>
    <name evidence="2" type="ORF">HYPSUDRAFT_199647</name>
</gene>
<keyword evidence="3" id="KW-1185">Reference proteome</keyword>
<dbReference type="AlphaFoldDB" id="A0A0D2PA38"/>
<feature type="region of interest" description="Disordered" evidence="1">
    <location>
        <begin position="1"/>
        <end position="42"/>
    </location>
</feature>
<dbReference type="EMBL" id="KN817531">
    <property type="protein sequence ID" value="KJA25486.1"/>
    <property type="molecule type" value="Genomic_DNA"/>
</dbReference>